<proteinExistence type="predicted"/>
<evidence type="ECO:0000313" key="2">
    <source>
        <dbReference type="EMBL" id="KAF5195000.1"/>
    </source>
</evidence>
<dbReference type="AlphaFoldDB" id="A0A7J6WEF3"/>
<accession>A0A7J6WEF3</accession>
<feature type="compositionally biased region" description="Low complexity" evidence="1">
    <location>
        <begin position="31"/>
        <end position="42"/>
    </location>
</feature>
<reference evidence="2 3" key="1">
    <citation type="submission" date="2020-06" db="EMBL/GenBank/DDBJ databases">
        <title>Transcriptomic and genomic resources for Thalictrum thalictroides and T. hernandezii: Facilitating candidate gene discovery in an emerging model plant lineage.</title>
        <authorList>
            <person name="Arias T."/>
            <person name="Riano-Pachon D.M."/>
            <person name="Di Stilio V.S."/>
        </authorList>
    </citation>
    <scope>NUCLEOTIDE SEQUENCE [LARGE SCALE GENOMIC DNA]</scope>
    <source>
        <strain evidence="3">cv. WT478/WT964</strain>
        <tissue evidence="2">Leaves</tissue>
    </source>
</reference>
<feature type="region of interest" description="Disordered" evidence="1">
    <location>
        <begin position="1"/>
        <end position="79"/>
    </location>
</feature>
<protein>
    <submittedName>
        <fullName evidence="2">Uncharacterized protein</fullName>
    </submittedName>
</protein>
<dbReference type="EMBL" id="JABWDY010017946">
    <property type="protein sequence ID" value="KAF5195000.1"/>
    <property type="molecule type" value="Genomic_DNA"/>
</dbReference>
<gene>
    <name evidence="2" type="ORF">FRX31_015413</name>
</gene>
<feature type="compositionally biased region" description="Basic and acidic residues" evidence="1">
    <location>
        <begin position="46"/>
        <end position="68"/>
    </location>
</feature>
<name>A0A7J6WEF3_THATH</name>
<keyword evidence="3" id="KW-1185">Reference proteome</keyword>
<sequence length="133" mass="15556">MLLQHEHKKFQRKTNSHRKNFRSDAKTPITSSKRQISSSGSSPDLKLVRIKDLKKQKRFEQKGKENHNKTRRSHIQPPVVDIPTPVAGLRSSLCSSCFTFLIKFWFCIVQTSKLSTYFFFVQVLNQDYHLCKS</sequence>
<evidence type="ECO:0000313" key="3">
    <source>
        <dbReference type="Proteomes" id="UP000554482"/>
    </source>
</evidence>
<organism evidence="2 3">
    <name type="scientific">Thalictrum thalictroides</name>
    <name type="common">Rue-anemone</name>
    <name type="synonym">Anemone thalictroides</name>
    <dbReference type="NCBI Taxonomy" id="46969"/>
    <lineage>
        <taxon>Eukaryota</taxon>
        <taxon>Viridiplantae</taxon>
        <taxon>Streptophyta</taxon>
        <taxon>Embryophyta</taxon>
        <taxon>Tracheophyta</taxon>
        <taxon>Spermatophyta</taxon>
        <taxon>Magnoliopsida</taxon>
        <taxon>Ranunculales</taxon>
        <taxon>Ranunculaceae</taxon>
        <taxon>Thalictroideae</taxon>
        <taxon>Thalictrum</taxon>
    </lineage>
</organism>
<comment type="caution">
    <text evidence="2">The sequence shown here is derived from an EMBL/GenBank/DDBJ whole genome shotgun (WGS) entry which is preliminary data.</text>
</comment>
<dbReference type="Proteomes" id="UP000554482">
    <property type="component" value="Unassembled WGS sequence"/>
</dbReference>
<feature type="compositionally biased region" description="Basic residues" evidence="1">
    <location>
        <begin position="1"/>
        <end position="20"/>
    </location>
</feature>
<evidence type="ECO:0000256" key="1">
    <source>
        <dbReference type="SAM" id="MobiDB-lite"/>
    </source>
</evidence>